<evidence type="ECO:0000313" key="2">
    <source>
        <dbReference type="EMBL" id="GBG75911.1"/>
    </source>
</evidence>
<feature type="compositionally biased region" description="Basic and acidic residues" evidence="1">
    <location>
        <begin position="137"/>
        <end position="150"/>
    </location>
</feature>
<feature type="compositionally biased region" description="Polar residues" evidence="1">
    <location>
        <begin position="49"/>
        <end position="62"/>
    </location>
</feature>
<keyword evidence="3" id="KW-1185">Reference proteome</keyword>
<gene>
    <name evidence="2" type="ORF">CBR_g21153</name>
</gene>
<protein>
    <submittedName>
        <fullName evidence="2">Uncharacterized protein</fullName>
    </submittedName>
</protein>
<sequence>MPHSFPTQQTSATWSRRRNKQSQPRRPPGEDEHVPPVRSSRRKECAGPSQPSSRQDQGTPVITYQRKPLATRPSPSCQKDEGGASRKAAMREISEGSDEETEDNSRVCVDRHPQGNHAVDDDECGVEEDDIEEENSEREREREDREETMHNCEGGESQQYYEEDDGGDRENDHAYPVGDDDGRQERSVDVGVDDATGERSEASVQKRKRQSSTSPTAAADKRIAKKLTVAASRQALKAS</sequence>
<accession>A0A388L0V3</accession>
<evidence type="ECO:0000313" key="3">
    <source>
        <dbReference type="Proteomes" id="UP000265515"/>
    </source>
</evidence>
<dbReference type="Proteomes" id="UP000265515">
    <property type="component" value="Unassembled WGS sequence"/>
</dbReference>
<feature type="compositionally biased region" description="Acidic residues" evidence="1">
    <location>
        <begin position="120"/>
        <end position="136"/>
    </location>
</feature>
<name>A0A388L0V3_CHABU</name>
<dbReference type="AlphaFoldDB" id="A0A388L0V3"/>
<feature type="compositionally biased region" description="Basic and acidic residues" evidence="1">
    <location>
        <begin position="78"/>
        <end position="94"/>
    </location>
</feature>
<evidence type="ECO:0000256" key="1">
    <source>
        <dbReference type="SAM" id="MobiDB-lite"/>
    </source>
</evidence>
<organism evidence="2 3">
    <name type="scientific">Chara braunii</name>
    <name type="common">Braun's stonewort</name>
    <dbReference type="NCBI Taxonomy" id="69332"/>
    <lineage>
        <taxon>Eukaryota</taxon>
        <taxon>Viridiplantae</taxon>
        <taxon>Streptophyta</taxon>
        <taxon>Charophyceae</taxon>
        <taxon>Charales</taxon>
        <taxon>Characeae</taxon>
        <taxon>Chara</taxon>
    </lineage>
</organism>
<dbReference type="EMBL" id="BFEA01000234">
    <property type="protein sequence ID" value="GBG75911.1"/>
    <property type="molecule type" value="Genomic_DNA"/>
</dbReference>
<proteinExistence type="predicted"/>
<feature type="compositionally biased region" description="Basic and acidic residues" evidence="1">
    <location>
        <begin position="103"/>
        <end position="113"/>
    </location>
</feature>
<reference evidence="2 3" key="1">
    <citation type="journal article" date="2018" name="Cell">
        <title>The Chara Genome: Secondary Complexity and Implications for Plant Terrestrialization.</title>
        <authorList>
            <person name="Nishiyama T."/>
            <person name="Sakayama H."/>
            <person name="Vries J.D."/>
            <person name="Buschmann H."/>
            <person name="Saint-Marcoux D."/>
            <person name="Ullrich K.K."/>
            <person name="Haas F.B."/>
            <person name="Vanderstraeten L."/>
            <person name="Becker D."/>
            <person name="Lang D."/>
            <person name="Vosolsobe S."/>
            <person name="Rombauts S."/>
            <person name="Wilhelmsson P.K.I."/>
            <person name="Janitza P."/>
            <person name="Kern R."/>
            <person name="Heyl A."/>
            <person name="Rumpler F."/>
            <person name="Villalobos L.I.A.C."/>
            <person name="Clay J.M."/>
            <person name="Skokan R."/>
            <person name="Toyoda A."/>
            <person name="Suzuki Y."/>
            <person name="Kagoshima H."/>
            <person name="Schijlen E."/>
            <person name="Tajeshwar N."/>
            <person name="Catarino B."/>
            <person name="Hetherington A.J."/>
            <person name="Saltykova A."/>
            <person name="Bonnot C."/>
            <person name="Breuninger H."/>
            <person name="Symeonidi A."/>
            <person name="Radhakrishnan G.V."/>
            <person name="Van Nieuwerburgh F."/>
            <person name="Deforce D."/>
            <person name="Chang C."/>
            <person name="Karol K.G."/>
            <person name="Hedrich R."/>
            <person name="Ulvskov P."/>
            <person name="Glockner G."/>
            <person name="Delwiche C.F."/>
            <person name="Petrasek J."/>
            <person name="Van de Peer Y."/>
            <person name="Friml J."/>
            <person name="Beilby M."/>
            <person name="Dolan L."/>
            <person name="Kohara Y."/>
            <person name="Sugano S."/>
            <person name="Fujiyama A."/>
            <person name="Delaux P.-M."/>
            <person name="Quint M."/>
            <person name="TheiBen G."/>
            <person name="Hagemann M."/>
            <person name="Harholt J."/>
            <person name="Dunand C."/>
            <person name="Zachgo S."/>
            <person name="Langdale J."/>
            <person name="Maumus F."/>
            <person name="Straeten D.V.D."/>
            <person name="Gould S.B."/>
            <person name="Rensing S.A."/>
        </authorList>
    </citation>
    <scope>NUCLEOTIDE SEQUENCE [LARGE SCALE GENOMIC DNA]</scope>
    <source>
        <strain evidence="2 3">S276</strain>
    </source>
</reference>
<feature type="region of interest" description="Disordered" evidence="1">
    <location>
        <begin position="1"/>
        <end position="221"/>
    </location>
</feature>
<comment type="caution">
    <text evidence="2">The sequence shown here is derived from an EMBL/GenBank/DDBJ whole genome shotgun (WGS) entry which is preliminary data.</text>
</comment>
<feature type="compositionally biased region" description="Polar residues" evidence="1">
    <location>
        <begin position="1"/>
        <end position="14"/>
    </location>
</feature>
<dbReference type="Gramene" id="GBG75911">
    <property type="protein sequence ID" value="GBG75911"/>
    <property type="gene ID" value="CBR_g21153"/>
</dbReference>